<organism evidence="4 5">
    <name type="scientific">Cryomyces minteri</name>
    <dbReference type="NCBI Taxonomy" id="331657"/>
    <lineage>
        <taxon>Eukaryota</taxon>
        <taxon>Fungi</taxon>
        <taxon>Dikarya</taxon>
        <taxon>Ascomycota</taxon>
        <taxon>Pezizomycotina</taxon>
        <taxon>Dothideomycetes</taxon>
        <taxon>Dothideomycetes incertae sedis</taxon>
        <taxon>Cryomyces</taxon>
    </lineage>
</organism>
<dbReference type="InterPro" id="IPR007855">
    <property type="entry name" value="RDRP"/>
</dbReference>
<keyword evidence="5" id="KW-1185">Reference proteome</keyword>
<accession>A0A4U0XWI4</accession>
<dbReference type="GO" id="GO:0031380">
    <property type="term" value="C:nuclear RNA-directed RNA polymerase complex"/>
    <property type="evidence" value="ECO:0007669"/>
    <property type="project" value="TreeGrafter"/>
</dbReference>
<feature type="coiled-coil region" evidence="1">
    <location>
        <begin position="280"/>
        <end position="483"/>
    </location>
</feature>
<dbReference type="GO" id="GO:0030422">
    <property type="term" value="P:siRNA processing"/>
    <property type="evidence" value="ECO:0007669"/>
    <property type="project" value="TreeGrafter"/>
</dbReference>
<feature type="compositionally biased region" description="Polar residues" evidence="2">
    <location>
        <begin position="766"/>
        <end position="788"/>
    </location>
</feature>
<evidence type="ECO:0000256" key="1">
    <source>
        <dbReference type="SAM" id="Coils"/>
    </source>
</evidence>
<evidence type="ECO:0000259" key="3">
    <source>
        <dbReference type="Pfam" id="PF05183"/>
    </source>
</evidence>
<evidence type="ECO:0000313" key="5">
    <source>
        <dbReference type="Proteomes" id="UP000308768"/>
    </source>
</evidence>
<dbReference type="STRING" id="331657.A0A4U0XWI4"/>
<gene>
    <name evidence="4" type="ORF">B0A49_03402</name>
</gene>
<sequence length="1621" mass="185276">MQLIVLRVIWACKGNVGIQHSEAYTSVRLGNEILKAVDTDLRNDWIRRNTPIVRKLHEKVLTSDARPELLLEALTFLGILAEVDSLPRQSISMYKALLLQSDKLPTNQRLLQRTLRASLQRFAPHFDETSWKVLLHHYFKISVEPWSQPFLAIRGIRLSILELVTLARDFSSAALSAQSDEVGITTAVAIALLDKQAAFAAAIPCCQSLRSTSLNVPTIAKPLPNAKAMQHQQHYGRDWRQQLAADLQREARDREDTIIQTVGQICRDLEERCEHTEEPLREEQAKVRILQQRHDQLSLVVSKLETEAMDRSLYVDSIEVENTRQERDLQQFALKMAETLRKVEDLQEQLRETNASAERSLAELRYTNENRELEFAATLATKMEYISDQEGKVRDMEETSRKLKDDLEEVDRDRSRLKDSNINLENTVESMQQELQSRRLSCTELQSGIERLTKAEEGLSSQMRDLQNSLQEKHVELELMQSEVHNLRGSSESAIEALKARHLSELDEIVDTNTTTKTELEEKLQQMNSGIQELRRTSSEMIQQRDARILELQRKVERANKACHNKDKELEEAQELKARLMAAMGLGGGRPNLFTKVPVLQRPTRNLSRTPAAPEDNEENEGMLPASQYEDMELSEYYEGSGSRSVRPNARGNLPNNIYRPSPSSSYRGVKAVDARPTEGSDSPSWLKANLIRFPCEDSVITTSAEQRFSSTPPISDSPSIPTTSRQRLLPTRLTKRFAAGSNQIPSKDALSKPNITTRKPLPPRSSLTPVTTEVSFQSIPGSASPTSLLRRDLPGSRLKGQQRASNIVAALYKKKASRYQRKATNNYNMPHPWKQYNSLHHYGALSHTQQGTYSGRFADGIDRHHQGQLDARRRIRVKGLQASVTTLELHRMMSREGTIVRIEILDRRVTDVGIHAMVTFCPPPSRAFWDIYGQKFQLMSKRQFKPYPSITNPEQSFPERTRLIADTLGFGFMHNETTIVVRKTVQPMQDKPIQFTLDLFRKEIDIRFDLHLRENSDESNKLRPHAYRVRVPLEQMKYVYEMTDGPDRRILIIPLDSPPNFYRKASNIDATHEAGSKWWNENVTWMRQTDIVHDRDRLRSAPLSLRKEDPLVDIGRWITYWLVFDASKNDKAQYVILLRALSDYNIDIVKGRIINVTTEAAPAVWNWIDQPKVARENSSGSSSFLMDMQMMHDETPQLSFPVRYQLEVCISQGYLNEHDLSQDFIRRLALQEQDAARNLLEKVADMKGRFFDPMEIFSITVTHTSADRKIPNYCAYARGVTVTPSTMYFATPTIETSNRVIRQYSEYGDRFLRVKFTDEKFQGRINSKYDHTYDEVFTRVKRAMTNGITIGEQHFEFLAFGNSQLREHGAYFFASNPYVSAADIRLWMGSFNHIKIVAKYASRLGQCFSTTRAFNGMNVLVREDVDVERNGYCFTDGVGKISPFLAQVIAVEVGLPNPNENPPSLVQFRLGGCKGVLAVSPDAKMREIYIRRSQYKFPAMHQGLEIIRTAAFSTATLNQQIILVLSALGVPDEIFMTKLRKMLVDLEQAISDERMALQLLQKNVDFNQMTLTLATMILDGFMQSGDPFTTALLQLWRAWTIKYLKEKAKIPVEEGAFLLG</sequence>
<dbReference type="Pfam" id="PF05183">
    <property type="entry name" value="RdRP"/>
    <property type="match status" value="1"/>
</dbReference>
<evidence type="ECO:0000256" key="2">
    <source>
        <dbReference type="SAM" id="MobiDB-lite"/>
    </source>
</evidence>
<dbReference type="PANTHER" id="PTHR23079">
    <property type="entry name" value="RNA-DEPENDENT RNA POLYMERASE"/>
    <property type="match status" value="1"/>
</dbReference>
<dbReference type="InterPro" id="IPR057596">
    <property type="entry name" value="RDRP_core"/>
</dbReference>
<feature type="region of interest" description="Disordered" evidence="2">
    <location>
        <begin position="604"/>
        <end position="686"/>
    </location>
</feature>
<dbReference type="OrthoDB" id="6513042at2759"/>
<evidence type="ECO:0000313" key="4">
    <source>
        <dbReference type="EMBL" id="TKA79485.1"/>
    </source>
</evidence>
<feature type="compositionally biased region" description="Low complexity" evidence="2">
    <location>
        <begin position="710"/>
        <end position="725"/>
    </location>
</feature>
<dbReference type="Proteomes" id="UP000308768">
    <property type="component" value="Unassembled WGS sequence"/>
</dbReference>
<dbReference type="GO" id="GO:0003968">
    <property type="term" value="F:RNA-directed RNA polymerase activity"/>
    <property type="evidence" value="ECO:0007669"/>
    <property type="project" value="UniProtKB-KW"/>
</dbReference>
<feature type="coiled-coil region" evidence="1">
    <location>
        <begin position="517"/>
        <end position="583"/>
    </location>
</feature>
<name>A0A4U0XWI4_9PEZI</name>
<feature type="domain" description="RDRP core" evidence="3">
    <location>
        <begin position="1283"/>
        <end position="1621"/>
    </location>
</feature>
<proteinExistence type="predicted"/>
<feature type="non-terminal residue" evidence="4">
    <location>
        <position position="1621"/>
    </location>
</feature>
<dbReference type="PANTHER" id="PTHR23079:SF55">
    <property type="entry name" value="RNA-DIRECTED RNA POLYMERASE"/>
    <property type="match status" value="1"/>
</dbReference>
<reference evidence="4 5" key="1">
    <citation type="submission" date="2017-03" db="EMBL/GenBank/DDBJ databases">
        <title>Genomes of endolithic fungi from Antarctica.</title>
        <authorList>
            <person name="Coleine C."/>
            <person name="Masonjones S."/>
            <person name="Stajich J.E."/>
        </authorList>
    </citation>
    <scope>NUCLEOTIDE SEQUENCE [LARGE SCALE GENOMIC DNA]</scope>
    <source>
        <strain evidence="4 5">CCFEE 5187</strain>
    </source>
</reference>
<feature type="region of interest" description="Disordered" evidence="2">
    <location>
        <begin position="704"/>
        <end position="802"/>
    </location>
</feature>
<comment type="caution">
    <text evidence="4">The sequence shown here is derived from an EMBL/GenBank/DDBJ whole genome shotgun (WGS) entry which is preliminary data.</text>
</comment>
<keyword evidence="1" id="KW-0175">Coiled coil</keyword>
<dbReference type="CDD" id="cd00590">
    <property type="entry name" value="RRM_SF"/>
    <property type="match status" value="1"/>
</dbReference>
<dbReference type="EMBL" id="NAJN01000096">
    <property type="protein sequence ID" value="TKA79485.1"/>
    <property type="molecule type" value="Genomic_DNA"/>
</dbReference>
<protein>
    <recommendedName>
        <fullName evidence="3">RDRP core domain-containing protein</fullName>
    </recommendedName>
</protein>
<dbReference type="GO" id="GO:0003723">
    <property type="term" value="F:RNA binding"/>
    <property type="evidence" value="ECO:0007669"/>
    <property type="project" value="UniProtKB-KW"/>
</dbReference>